<dbReference type="PANTHER" id="PTHR40940">
    <property type="entry name" value="PROTEIN BATD-RELATED"/>
    <property type="match status" value="1"/>
</dbReference>
<protein>
    <submittedName>
        <fullName evidence="4">Protein BatD</fullName>
    </submittedName>
</protein>
<proteinExistence type="predicted"/>
<keyword evidence="3" id="KW-0732">Signal</keyword>
<feature type="region of interest" description="Disordered" evidence="1">
    <location>
        <begin position="125"/>
        <end position="147"/>
    </location>
</feature>
<feature type="compositionally biased region" description="Low complexity" evidence="1">
    <location>
        <begin position="126"/>
        <end position="137"/>
    </location>
</feature>
<evidence type="ECO:0000256" key="3">
    <source>
        <dbReference type="SAM" id="SignalP"/>
    </source>
</evidence>
<dbReference type="RefSeq" id="WP_173074333.1">
    <property type="nucleotide sequence ID" value="NZ_CP041345.1"/>
</dbReference>
<evidence type="ECO:0000256" key="1">
    <source>
        <dbReference type="SAM" id="MobiDB-lite"/>
    </source>
</evidence>
<dbReference type="EMBL" id="CP041345">
    <property type="protein sequence ID" value="QKG80009.1"/>
    <property type="molecule type" value="Genomic_DNA"/>
</dbReference>
<gene>
    <name evidence="4" type="ORF">FHG85_06950</name>
</gene>
<dbReference type="Proteomes" id="UP000500961">
    <property type="component" value="Chromosome"/>
</dbReference>
<dbReference type="Pfam" id="PF13584">
    <property type="entry name" value="BatD"/>
    <property type="match status" value="2"/>
</dbReference>
<dbReference type="PANTHER" id="PTHR40940:SF2">
    <property type="entry name" value="BATD"/>
    <property type="match status" value="1"/>
</dbReference>
<dbReference type="KEGG" id="ttz:FHG85_06950"/>
<feature type="compositionally biased region" description="Polar residues" evidence="1">
    <location>
        <begin position="138"/>
        <end position="147"/>
    </location>
</feature>
<organism evidence="4 5">
    <name type="scientific">Tenuifilum thalassicum</name>
    <dbReference type="NCBI Taxonomy" id="2590900"/>
    <lineage>
        <taxon>Bacteria</taxon>
        <taxon>Pseudomonadati</taxon>
        <taxon>Bacteroidota</taxon>
        <taxon>Bacteroidia</taxon>
        <taxon>Bacteroidales</taxon>
        <taxon>Tenuifilaceae</taxon>
        <taxon>Tenuifilum</taxon>
    </lineage>
</organism>
<evidence type="ECO:0000256" key="2">
    <source>
        <dbReference type="SAM" id="Phobius"/>
    </source>
</evidence>
<sequence>MKKLIGIIFLTALSQLLVAQDATIEAYAPNLVEVGEQFSLSYTLNTKPKEFIPPSITSFDILAGPSTSSSTSIEVINGKVTQSHTFTYSYVLVANKEGKFTIDPAEAVVGDKRIRSNPISIEVIKSSPTSSQTTASTGRQSANVESNNLPDDELFVTVEVNRKSAYIGQPIEAVIKIYTRVGILNFEDAKFPSFEGFWSQELKSSPNVNFHRANVNGKIYNAGEIRRYVLFPQKADKITIDPFELIVIYQGRAARPRSIFDEFFGGGYETFRKRLVSKPITINIKPLPKPEPKDFVGAVGKFKLDVSVDKTEVKANDAFTYKIKVSGSGNLKLIGAPTVKFPSSFEVFDPKISDNVKLSGSNASGSKTFEYVCIPRAAGEYNIEPFTFSFFDPVKEKYVTLKSKPFNIRVLADSSASSNMVVASYGKEDIKYVGKDIRYIKTSSSKFKTRNSFWIISGYYQFLYLLLLAVFIVLSYVYRRYRSKMQDVAFVRNRRASKIAQKRLKLAKELLEDNKSAEFFEEIHKAIWGYIADKLNLSLATLNLENVTENLRNNSIDDEKIEQLRSIIETCEYARFAPEAEHSQMTDIYDKTFKLIEELESLLKNKVKK</sequence>
<name>A0A7D3Y4H8_9BACT</name>
<feature type="signal peptide" evidence="3">
    <location>
        <begin position="1"/>
        <end position="19"/>
    </location>
</feature>
<dbReference type="AlphaFoldDB" id="A0A7D3Y4H8"/>
<keyword evidence="5" id="KW-1185">Reference proteome</keyword>
<feature type="chain" id="PRO_5029495717" evidence="3">
    <location>
        <begin position="20"/>
        <end position="609"/>
    </location>
</feature>
<dbReference type="InterPro" id="IPR025738">
    <property type="entry name" value="BatD"/>
</dbReference>
<feature type="transmembrane region" description="Helical" evidence="2">
    <location>
        <begin position="453"/>
        <end position="478"/>
    </location>
</feature>
<evidence type="ECO:0000313" key="5">
    <source>
        <dbReference type="Proteomes" id="UP000500961"/>
    </source>
</evidence>
<keyword evidence="2" id="KW-0472">Membrane</keyword>
<evidence type="ECO:0000313" key="4">
    <source>
        <dbReference type="EMBL" id="QKG80009.1"/>
    </source>
</evidence>
<accession>A0A7D3Y4H8</accession>
<reference evidence="4 5" key="1">
    <citation type="submission" date="2019-07" db="EMBL/GenBank/DDBJ databases">
        <title>Thalassofilum flectens gen. nov., sp. nov., a novel moderate thermophilic anaerobe from a shallow sea hot spring in Kunashir Island (Russia), representing a new family in the order Bacteroidales, and proposal of Thalassofilacea fam. nov.</title>
        <authorList>
            <person name="Kochetkova T.V."/>
            <person name="Podosokorskaya O.A."/>
            <person name="Novikov A."/>
            <person name="Elcheninov A.G."/>
            <person name="Toshchakov S.V."/>
            <person name="Kublanov I.V."/>
        </authorList>
    </citation>
    <scope>NUCLEOTIDE SEQUENCE [LARGE SCALE GENOMIC DNA]</scope>
    <source>
        <strain evidence="4 5">38-H</strain>
    </source>
</reference>
<keyword evidence="2" id="KW-0812">Transmembrane</keyword>
<keyword evidence="2" id="KW-1133">Transmembrane helix</keyword>